<dbReference type="AlphaFoldDB" id="A0A8T1TWK9"/>
<comment type="caution">
    <text evidence="1">The sequence shown here is derived from an EMBL/GenBank/DDBJ whole genome shotgun (WGS) entry which is preliminary data.</text>
</comment>
<reference evidence="1" key="1">
    <citation type="submission" date="2021-01" db="EMBL/GenBank/DDBJ databases">
        <title>Phytophthora aleatoria, a newly-described species from Pinus radiata is distinct from Phytophthora cactorum isolates based on comparative genomics.</title>
        <authorList>
            <person name="Mcdougal R."/>
            <person name="Panda P."/>
            <person name="Williams N."/>
            <person name="Studholme D.J."/>
        </authorList>
    </citation>
    <scope>NUCLEOTIDE SEQUENCE</scope>
    <source>
        <strain evidence="1">NZFS 3830</strain>
    </source>
</reference>
<evidence type="ECO:0000313" key="2">
    <source>
        <dbReference type="Proteomes" id="UP000688947"/>
    </source>
</evidence>
<accession>A0A8T1TWK9</accession>
<dbReference type="Proteomes" id="UP000688947">
    <property type="component" value="Unassembled WGS sequence"/>
</dbReference>
<proteinExistence type="predicted"/>
<evidence type="ECO:0000313" key="1">
    <source>
        <dbReference type="EMBL" id="KAG6948285.1"/>
    </source>
</evidence>
<organism evidence="1 2">
    <name type="scientific">Phytophthora cactorum</name>
    <dbReference type="NCBI Taxonomy" id="29920"/>
    <lineage>
        <taxon>Eukaryota</taxon>
        <taxon>Sar</taxon>
        <taxon>Stramenopiles</taxon>
        <taxon>Oomycota</taxon>
        <taxon>Peronosporomycetes</taxon>
        <taxon>Peronosporales</taxon>
        <taxon>Peronosporaceae</taxon>
        <taxon>Phytophthora</taxon>
    </lineage>
</organism>
<dbReference type="OrthoDB" id="126844at2759"/>
<name>A0A8T1TWK9_9STRA</name>
<gene>
    <name evidence="1" type="ORF">JG687_00015572</name>
</gene>
<protein>
    <submittedName>
        <fullName evidence="1">Uncharacterized protein</fullName>
    </submittedName>
</protein>
<sequence>MESECRGKEMQQYNCHIRELLVPLPHLKILRVAIISVPGACSCPSMESLSDIQVEGLTVFASPPKATYRYDISLKGEKVNMLLEDRSRKIRCELNFNFNFSLSCTNRQTGFLIKEDYATVANVFGDASAAY</sequence>
<dbReference type="EMBL" id="JAENGZ010001405">
    <property type="protein sequence ID" value="KAG6948285.1"/>
    <property type="molecule type" value="Genomic_DNA"/>
</dbReference>